<name>A0ABP3U0I0_9FLAO</name>
<dbReference type="InterPro" id="IPR015942">
    <property type="entry name" value="Asp/Glu/hydantoin_racemase"/>
</dbReference>
<keyword evidence="4" id="KW-1185">Reference proteome</keyword>
<evidence type="ECO:0000256" key="2">
    <source>
        <dbReference type="ARBA" id="ARBA00023235"/>
    </source>
</evidence>
<dbReference type="NCBIfam" id="TIGR00035">
    <property type="entry name" value="asp_race"/>
    <property type="match status" value="1"/>
</dbReference>
<gene>
    <name evidence="3" type="ORF">GCM10009430_23840</name>
</gene>
<protein>
    <submittedName>
        <fullName evidence="3">Aspartate/glutamate racemase family protein</fullName>
    </submittedName>
</protein>
<organism evidence="3 4">
    <name type="scientific">Aquimarina litoralis</name>
    <dbReference type="NCBI Taxonomy" id="584605"/>
    <lineage>
        <taxon>Bacteria</taxon>
        <taxon>Pseudomonadati</taxon>
        <taxon>Bacteroidota</taxon>
        <taxon>Flavobacteriia</taxon>
        <taxon>Flavobacteriales</taxon>
        <taxon>Flavobacteriaceae</taxon>
        <taxon>Aquimarina</taxon>
    </lineage>
</organism>
<sequence length="230" mass="25814">MKTIGLIGGMSWESSAIYYELLNKLVKDKLGGYHSAKSVMVSVDFAEIEKLQKKDDWKALTQHMIASSKELERAGADFIILCTNTMHLCSEEIINNTTIPFLHIADATASKIKSKGLQKVALLGTKFTMEKDFYKTILHKYGIEVIIPELVDREQIHQIIYDELVLGKVEDNSRETFKHIIAKLKNDGAEGVILGCTEIPLLIQQNDVDLPIFNTTEIHAEKAVQIALEV</sequence>
<evidence type="ECO:0000313" key="3">
    <source>
        <dbReference type="EMBL" id="GAA0721940.1"/>
    </source>
</evidence>
<dbReference type="RefSeq" id="WP_343912530.1">
    <property type="nucleotide sequence ID" value="NZ_BAAAGE010000002.1"/>
</dbReference>
<dbReference type="EMBL" id="BAAAGE010000002">
    <property type="protein sequence ID" value="GAA0721940.1"/>
    <property type="molecule type" value="Genomic_DNA"/>
</dbReference>
<dbReference type="PANTHER" id="PTHR21198">
    <property type="entry name" value="GLUTAMATE RACEMASE"/>
    <property type="match status" value="1"/>
</dbReference>
<dbReference type="SUPFAM" id="SSF53681">
    <property type="entry name" value="Aspartate/glutamate racemase"/>
    <property type="match status" value="2"/>
</dbReference>
<dbReference type="Gene3D" id="3.40.50.1860">
    <property type="match status" value="2"/>
</dbReference>
<dbReference type="PROSITE" id="PS00924">
    <property type="entry name" value="ASP_GLU_RACEMASE_2"/>
    <property type="match status" value="1"/>
</dbReference>
<dbReference type="Pfam" id="PF01177">
    <property type="entry name" value="Asp_Glu_race"/>
    <property type="match status" value="1"/>
</dbReference>
<dbReference type="InterPro" id="IPR004380">
    <property type="entry name" value="Asp_race"/>
</dbReference>
<reference evidence="4" key="1">
    <citation type="journal article" date="2019" name="Int. J. Syst. Evol. Microbiol.">
        <title>The Global Catalogue of Microorganisms (GCM) 10K type strain sequencing project: providing services to taxonomists for standard genome sequencing and annotation.</title>
        <authorList>
            <consortium name="The Broad Institute Genomics Platform"/>
            <consortium name="The Broad Institute Genome Sequencing Center for Infectious Disease"/>
            <person name="Wu L."/>
            <person name="Ma J."/>
        </authorList>
    </citation>
    <scope>NUCLEOTIDE SEQUENCE [LARGE SCALE GENOMIC DNA]</scope>
    <source>
        <strain evidence="4">JCM 15974</strain>
    </source>
</reference>
<keyword evidence="2" id="KW-0413">Isomerase</keyword>
<comment type="caution">
    <text evidence="3">The sequence shown here is derived from an EMBL/GenBank/DDBJ whole genome shotgun (WGS) entry which is preliminary data.</text>
</comment>
<dbReference type="InterPro" id="IPR033134">
    <property type="entry name" value="Asp/Glu_racemase_AS_2"/>
</dbReference>
<evidence type="ECO:0000256" key="1">
    <source>
        <dbReference type="ARBA" id="ARBA00007847"/>
    </source>
</evidence>
<evidence type="ECO:0000313" key="4">
    <source>
        <dbReference type="Proteomes" id="UP001501758"/>
    </source>
</evidence>
<accession>A0ABP3U0I0</accession>
<comment type="similarity">
    <text evidence="1">Belongs to the aspartate/glutamate racemases family.</text>
</comment>
<dbReference type="InterPro" id="IPR001920">
    <property type="entry name" value="Asp/Glu_race"/>
</dbReference>
<proteinExistence type="inferred from homology"/>
<dbReference type="Proteomes" id="UP001501758">
    <property type="component" value="Unassembled WGS sequence"/>
</dbReference>
<dbReference type="PANTHER" id="PTHR21198:SF7">
    <property type="entry name" value="ASPARTATE-GLUTAMATE RACEMASE FAMILY"/>
    <property type="match status" value="1"/>
</dbReference>